<dbReference type="GO" id="GO:0016829">
    <property type="term" value="F:lyase activity"/>
    <property type="evidence" value="ECO:0007669"/>
    <property type="project" value="UniProtKB-KW"/>
</dbReference>
<dbReference type="SMART" id="SM00922">
    <property type="entry name" value="MR_MLE"/>
    <property type="match status" value="1"/>
</dbReference>
<dbReference type="AlphaFoldDB" id="A0A512CIL1"/>
<dbReference type="InterPro" id="IPR034593">
    <property type="entry name" value="DgoD-like"/>
</dbReference>
<dbReference type="InterPro" id="IPR018110">
    <property type="entry name" value="Mandel_Rmase/mucon_lact_enz_CS"/>
</dbReference>
<dbReference type="Gene3D" id="3.20.20.120">
    <property type="entry name" value="Enolase-like C-terminal domain"/>
    <property type="match status" value="1"/>
</dbReference>
<comment type="caution">
    <text evidence="4">The sequence shown here is derived from an EMBL/GenBank/DDBJ whole genome shotgun (WGS) entry which is preliminary data.</text>
</comment>
<sequence length="422" mass="46352">MKKTEKNIKRKPPTGLVTRRNAIQSVLGLAGTSLLLPLSSYAEKPTPTNFKAGEVRITKLETFLVKPRWIFLKIHTDAGVVGLGEPLLEGRALTIQTAIKELEPYLIGKDPRHVVHHWQAIYRHAFYRGGPILTSALSGIDHALWDIKGKLLGVPVYELFGGPTRDRVRIYGRASNAEDMKKRKQEGYTVIKTGVAKKQPARIVENPAFIQYASDNFASLREAGGPEMDIGIDFHGSISPQTAKVLIKELEQYQPMFIEEPCQAQNVDVMAEIARGTHLPIATGERIFTKWGFREILEKGAASIVQPDLCHAGGLTEGRLIAGMAEAYYAAIAPHNPMGPISLACGLHLAASVPNFLVQEQVSLGEGYLKTPFKLESDGTVLIPKGPGLGIELDEDALQDKLGHDWTNPQSYDPRDGSVVDW</sequence>
<evidence type="ECO:0000313" key="4">
    <source>
        <dbReference type="EMBL" id="GEO24043.1"/>
    </source>
</evidence>
<dbReference type="GO" id="GO:0009063">
    <property type="term" value="P:amino acid catabolic process"/>
    <property type="evidence" value="ECO:0007669"/>
    <property type="project" value="InterPro"/>
</dbReference>
<dbReference type="Pfam" id="PF02746">
    <property type="entry name" value="MR_MLE_N"/>
    <property type="match status" value="1"/>
</dbReference>
<dbReference type="SFLD" id="SFLDS00001">
    <property type="entry name" value="Enolase"/>
    <property type="match status" value="1"/>
</dbReference>
<dbReference type="SUPFAM" id="SSF51604">
    <property type="entry name" value="Enolase C-terminal domain-like"/>
    <property type="match status" value="1"/>
</dbReference>
<keyword evidence="1" id="KW-0456">Lyase</keyword>
<dbReference type="Pfam" id="PF13378">
    <property type="entry name" value="MR_MLE_C"/>
    <property type="match status" value="1"/>
</dbReference>
<dbReference type="PROSITE" id="PS00909">
    <property type="entry name" value="MR_MLE_2"/>
    <property type="match status" value="1"/>
</dbReference>
<feature type="compositionally biased region" description="Basic and acidic residues" evidence="2">
    <location>
        <begin position="413"/>
        <end position="422"/>
    </location>
</feature>
<evidence type="ECO:0000259" key="3">
    <source>
        <dbReference type="SMART" id="SM00922"/>
    </source>
</evidence>
<feature type="region of interest" description="Disordered" evidence="2">
    <location>
        <begin position="402"/>
        <end position="422"/>
    </location>
</feature>
<dbReference type="InterPro" id="IPR013342">
    <property type="entry name" value="Mandelate_racemase_C"/>
</dbReference>
<gene>
    <name evidence="4" type="ORF">CQA01_45770</name>
</gene>
<dbReference type="EMBL" id="BJYV01000035">
    <property type="protein sequence ID" value="GEO24043.1"/>
    <property type="molecule type" value="Genomic_DNA"/>
</dbReference>
<dbReference type="InterPro" id="IPR036849">
    <property type="entry name" value="Enolase-like_C_sf"/>
</dbReference>
<dbReference type="PROSITE" id="PS00908">
    <property type="entry name" value="MR_MLE_1"/>
    <property type="match status" value="1"/>
</dbReference>
<feature type="domain" description="Mandelate racemase/muconate lactonizing enzyme C-terminal" evidence="3">
    <location>
        <begin position="177"/>
        <end position="280"/>
    </location>
</feature>
<dbReference type="SUPFAM" id="SSF54826">
    <property type="entry name" value="Enolase N-terminal domain-like"/>
    <property type="match status" value="1"/>
</dbReference>
<name>A0A512CIL1_9BACT</name>
<proteinExistence type="predicted"/>
<dbReference type="PANTHER" id="PTHR48080">
    <property type="entry name" value="D-GALACTONATE DEHYDRATASE-RELATED"/>
    <property type="match status" value="1"/>
</dbReference>
<accession>A0A512CIL1</accession>
<evidence type="ECO:0000256" key="1">
    <source>
        <dbReference type="ARBA" id="ARBA00023239"/>
    </source>
</evidence>
<dbReference type="SFLD" id="SFLDG00179">
    <property type="entry name" value="mandelate_racemase"/>
    <property type="match status" value="1"/>
</dbReference>
<dbReference type="InterPro" id="IPR013341">
    <property type="entry name" value="Mandelate_racemase_N_dom"/>
</dbReference>
<evidence type="ECO:0000313" key="5">
    <source>
        <dbReference type="Proteomes" id="UP000321301"/>
    </source>
</evidence>
<dbReference type="PANTHER" id="PTHR48080:SF2">
    <property type="entry name" value="D-GALACTONATE DEHYDRATASE"/>
    <property type="match status" value="1"/>
</dbReference>
<dbReference type="RefSeq" id="WP_146948714.1">
    <property type="nucleotide sequence ID" value="NZ_BJYV01000035.1"/>
</dbReference>
<reference evidence="4 5" key="1">
    <citation type="submission" date="2019-07" db="EMBL/GenBank/DDBJ databases">
        <title>Whole genome shotgun sequence of Cyclobacterium qasimii NBRC 106168.</title>
        <authorList>
            <person name="Hosoyama A."/>
            <person name="Uohara A."/>
            <person name="Ohji S."/>
            <person name="Ichikawa N."/>
        </authorList>
    </citation>
    <scope>NUCLEOTIDE SEQUENCE [LARGE SCALE GENOMIC DNA]</scope>
    <source>
        <strain evidence="4 5">NBRC 106168</strain>
    </source>
</reference>
<dbReference type="InterPro" id="IPR029065">
    <property type="entry name" value="Enolase_C-like"/>
</dbReference>
<dbReference type="InterPro" id="IPR029017">
    <property type="entry name" value="Enolase-like_N"/>
</dbReference>
<dbReference type="NCBIfam" id="NF010624">
    <property type="entry name" value="PRK14017.1"/>
    <property type="match status" value="1"/>
</dbReference>
<evidence type="ECO:0000256" key="2">
    <source>
        <dbReference type="SAM" id="MobiDB-lite"/>
    </source>
</evidence>
<dbReference type="GO" id="GO:0016854">
    <property type="term" value="F:racemase and epimerase activity"/>
    <property type="evidence" value="ECO:0007669"/>
    <property type="project" value="UniProtKB-ARBA"/>
</dbReference>
<protein>
    <submittedName>
        <fullName evidence="4">Galactonate dehydratase</fullName>
    </submittedName>
</protein>
<organism evidence="4 5">
    <name type="scientific">Cyclobacterium qasimii</name>
    <dbReference type="NCBI Taxonomy" id="1350429"/>
    <lineage>
        <taxon>Bacteria</taxon>
        <taxon>Pseudomonadati</taxon>
        <taxon>Bacteroidota</taxon>
        <taxon>Cytophagia</taxon>
        <taxon>Cytophagales</taxon>
        <taxon>Cyclobacteriaceae</taxon>
        <taxon>Cyclobacterium</taxon>
    </lineage>
</organism>
<dbReference type="Gene3D" id="3.30.390.10">
    <property type="entry name" value="Enolase-like, N-terminal domain"/>
    <property type="match status" value="1"/>
</dbReference>
<keyword evidence="5" id="KW-1185">Reference proteome</keyword>
<dbReference type="Proteomes" id="UP000321301">
    <property type="component" value="Unassembled WGS sequence"/>
</dbReference>